<dbReference type="InterPro" id="IPR000182">
    <property type="entry name" value="GNAT_dom"/>
</dbReference>
<name>A0ABW4TV87_9ACTN</name>
<comment type="caution">
    <text evidence="2">The sequence shown here is derived from an EMBL/GenBank/DDBJ whole genome shotgun (WGS) entry which is preliminary data.</text>
</comment>
<dbReference type="GO" id="GO:0016746">
    <property type="term" value="F:acyltransferase activity"/>
    <property type="evidence" value="ECO:0007669"/>
    <property type="project" value="UniProtKB-KW"/>
</dbReference>
<organism evidence="2 3">
    <name type="scientific">Nocardioides aestuarii</name>
    <dbReference type="NCBI Taxonomy" id="252231"/>
    <lineage>
        <taxon>Bacteria</taxon>
        <taxon>Bacillati</taxon>
        <taxon>Actinomycetota</taxon>
        <taxon>Actinomycetes</taxon>
        <taxon>Propionibacteriales</taxon>
        <taxon>Nocardioidaceae</taxon>
        <taxon>Nocardioides</taxon>
    </lineage>
</organism>
<sequence>MAVHLTVSDRGHELSGVVRPGESWRDAALRTTASLHVEPTPLDLSCEPMRFVVDHDRRVALRAMVRGDLPDVLRWRRADHVRRWWVTAEEPTEESVAAHYGPRIDGVEPTRMWVVEVNGRSAGFVQDHLLGDGSVGVDYVVGEAHLVGQGVGTTMLWVWLRSARRRYRDAVTCFAAPDHRNEASLRVLDKVGFERGTWFDEPQHDGTAATLVGCSLDLARVVG</sequence>
<dbReference type="PROSITE" id="PS51186">
    <property type="entry name" value="GNAT"/>
    <property type="match status" value="1"/>
</dbReference>
<gene>
    <name evidence="2" type="ORF">ACFSDE_19135</name>
</gene>
<keyword evidence="2" id="KW-0012">Acyltransferase</keyword>
<dbReference type="EMBL" id="JBHUGD010000004">
    <property type="protein sequence ID" value="MFD1948926.1"/>
    <property type="molecule type" value="Genomic_DNA"/>
</dbReference>
<keyword evidence="2" id="KW-0808">Transferase</keyword>
<evidence type="ECO:0000313" key="2">
    <source>
        <dbReference type="EMBL" id="MFD1948926.1"/>
    </source>
</evidence>
<dbReference type="Gene3D" id="3.40.630.30">
    <property type="match status" value="1"/>
</dbReference>
<dbReference type="RefSeq" id="WP_343921435.1">
    <property type="nucleotide sequence ID" value="NZ_BAAAJT010000003.1"/>
</dbReference>
<dbReference type="Proteomes" id="UP001597351">
    <property type="component" value="Unassembled WGS sequence"/>
</dbReference>
<proteinExistence type="predicted"/>
<accession>A0ABW4TV87</accession>
<dbReference type="Pfam" id="PF13523">
    <property type="entry name" value="Acetyltransf_8"/>
    <property type="match status" value="1"/>
</dbReference>
<dbReference type="SUPFAM" id="SSF55729">
    <property type="entry name" value="Acyl-CoA N-acyltransferases (Nat)"/>
    <property type="match status" value="1"/>
</dbReference>
<keyword evidence="3" id="KW-1185">Reference proteome</keyword>
<dbReference type="InterPro" id="IPR016181">
    <property type="entry name" value="Acyl_CoA_acyltransferase"/>
</dbReference>
<reference evidence="3" key="1">
    <citation type="journal article" date="2019" name="Int. J. Syst. Evol. Microbiol.">
        <title>The Global Catalogue of Microorganisms (GCM) 10K type strain sequencing project: providing services to taxonomists for standard genome sequencing and annotation.</title>
        <authorList>
            <consortium name="The Broad Institute Genomics Platform"/>
            <consortium name="The Broad Institute Genome Sequencing Center for Infectious Disease"/>
            <person name="Wu L."/>
            <person name="Ma J."/>
        </authorList>
    </citation>
    <scope>NUCLEOTIDE SEQUENCE [LARGE SCALE GENOMIC DNA]</scope>
    <source>
        <strain evidence="3">CGMCC 1.12477</strain>
    </source>
</reference>
<feature type="domain" description="N-acetyltransferase" evidence="1">
    <location>
        <begin position="59"/>
        <end position="217"/>
    </location>
</feature>
<dbReference type="EC" id="2.3.1.-" evidence="2"/>
<evidence type="ECO:0000313" key="3">
    <source>
        <dbReference type="Proteomes" id="UP001597351"/>
    </source>
</evidence>
<evidence type="ECO:0000259" key="1">
    <source>
        <dbReference type="PROSITE" id="PS51186"/>
    </source>
</evidence>
<protein>
    <submittedName>
        <fullName evidence="2">GNAT family N-acetyltransferase</fullName>
        <ecNumber evidence="2">2.3.1.-</ecNumber>
    </submittedName>
</protein>